<dbReference type="SUPFAM" id="SSF103515">
    <property type="entry name" value="Autotransporter"/>
    <property type="match status" value="1"/>
</dbReference>
<dbReference type="OrthoDB" id="5720638at2"/>
<feature type="compositionally biased region" description="Low complexity" evidence="1">
    <location>
        <begin position="258"/>
        <end position="271"/>
    </location>
</feature>
<evidence type="ECO:0000313" key="7">
    <source>
        <dbReference type="Proteomes" id="UP000563601"/>
    </source>
</evidence>
<feature type="signal peptide" evidence="2">
    <location>
        <begin position="1"/>
        <end position="22"/>
    </location>
</feature>
<keyword evidence="6" id="KW-1185">Reference proteome</keyword>
<keyword evidence="2" id="KW-0732">Signal</keyword>
<dbReference type="Proteomes" id="UP000563601">
    <property type="component" value="Unassembled WGS sequence"/>
</dbReference>
<dbReference type="AlphaFoldDB" id="A0A6P1TCI8"/>
<evidence type="ECO:0000259" key="3">
    <source>
        <dbReference type="SMART" id="SM00869"/>
    </source>
</evidence>
<organism evidence="4 7">
    <name type="scientific">Microbulbifer hydrolyticus</name>
    <dbReference type="NCBI Taxonomy" id="48074"/>
    <lineage>
        <taxon>Bacteria</taxon>
        <taxon>Pseudomonadati</taxon>
        <taxon>Pseudomonadota</taxon>
        <taxon>Gammaproteobacteria</taxon>
        <taxon>Cellvibrionales</taxon>
        <taxon>Microbulbiferaceae</taxon>
        <taxon>Microbulbifer</taxon>
    </lineage>
</organism>
<evidence type="ECO:0000256" key="1">
    <source>
        <dbReference type="SAM" id="MobiDB-lite"/>
    </source>
</evidence>
<reference evidence="5 6" key="1">
    <citation type="submission" date="2020-01" db="EMBL/GenBank/DDBJ databases">
        <title>The possibility of degradation of plastic by Microbulbifer hydrolyticus IRE-31.</title>
        <authorList>
            <person name="Liu L."/>
        </authorList>
    </citation>
    <scope>NUCLEOTIDE SEQUENCE [LARGE SCALE GENOMIC DNA]</scope>
    <source>
        <strain evidence="5 6">IRE-31</strain>
    </source>
</reference>
<protein>
    <submittedName>
        <fullName evidence="5">Autotransporter domain-containing protein</fullName>
    </submittedName>
</protein>
<feature type="compositionally biased region" description="Polar residues" evidence="1">
    <location>
        <begin position="290"/>
        <end position="299"/>
    </location>
</feature>
<dbReference type="InterPro" id="IPR036709">
    <property type="entry name" value="Autotransporte_beta_dom_sf"/>
</dbReference>
<dbReference type="EMBL" id="CP047491">
    <property type="protein sequence ID" value="QHQ39280.1"/>
    <property type="molecule type" value="Genomic_DNA"/>
</dbReference>
<dbReference type="InterPro" id="IPR005546">
    <property type="entry name" value="Autotransporte_beta"/>
</dbReference>
<dbReference type="Gene3D" id="2.40.128.130">
    <property type="entry name" value="Autotransporter beta-domain"/>
    <property type="match status" value="1"/>
</dbReference>
<accession>A0A6P1TCI8</accession>
<evidence type="ECO:0000313" key="5">
    <source>
        <dbReference type="EMBL" id="QHQ39280.1"/>
    </source>
</evidence>
<evidence type="ECO:0000313" key="4">
    <source>
        <dbReference type="EMBL" id="MBB5210214.1"/>
    </source>
</evidence>
<dbReference type="Proteomes" id="UP000464675">
    <property type="component" value="Chromosome"/>
</dbReference>
<name>A0A6P1TCI8_9GAMM</name>
<dbReference type="Pfam" id="PF03797">
    <property type="entry name" value="Autotransporter"/>
    <property type="match status" value="1"/>
</dbReference>
<gene>
    <name evidence="5" type="ORF">GTQ55_09960</name>
    <name evidence="4" type="ORF">HNQ53_000402</name>
</gene>
<sequence>MEKHFACKLFVAAGLLSVTHFAAGANCNATGSLTFIGATSDLTRSVWLSTTSAGSFGLEVVNTKDIVDQWSLDAPGRHISTSPELVFSNGGTHALLDLSGKNPCTIDIENQKPDPIILPPLPTLPPVPPIGILPPPDITGVMPELPALRPPGTGITPQVPVLRPPGTGITPAIPISPSLPIAVLPPTGITPLVPVDPENPIGVLPPDAITPEVPVDPGRPIGTLPPTGITPEVPVEPGRPIGTLPPTGITPEVPVEPGRPIGTLPPTGITPEVPVTGGSREPEGRVMEINSPSQRSATPTRWVVCIQPETEHQIPASQSGEEAWCPKGYQGLRFEASEVDKSGTPLRARYLGTLVPQFEIEPALWSLWSLVDQVELRDRRGDRAFDSSESRLTMGLHRPISPKAYFGASLAVSRYDSEGLRGYLNTKADRISVGPYLGYDIGSSLTANASLNYSYTDTDIALAGFQGGNKVDEWSLNLGLSGFYRWGDWGLLPRAQLNYSYFDTSHSFLGGELRGETVELNIRDKSGDLSYSETSVMFLRSVKLQNAGRITPYIELGARIAFDLQSDLDTARGITSGGYQASSKVAGFARLGTRWVVSDSNYLDFEVSQENIDEDGLEIWRGRLLFQQAF</sequence>
<proteinExistence type="predicted"/>
<dbReference type="SMART" id="SM00869">
    <property type="entry name" value="Autotransporter"/>
    <property type="match status" value="1"/>
</dbReference>
<feature type="chain" id="PRO_5043702995" evidence="2">
    <location>
        <begin position="23"/>
        <end position="630"/>
    </location>
</feature>
<dbReference type="EMBL" id="JACHHR010000001">
    <property type="protein sequence ID" value="MBB5210214.1"/>
    <property type="molecule type" value="Genomic_DNA"/>
</dbReference>
<feature type="domain" description="Autotransporter" evidence="3">
    <location>
        <begin position="364"/>
        <end position="618"/>
    </location>
</feature>
<feature type="region of interest" description="Disordered" evidence="1">
    <location>
        <begin position="258"/>
        <end position="299"/>
    </location>
</feature>
<evidence type="ECO:0000256" key="2">
    <source>
        <dbReference type="SAM" id="SignalP"/>
    </source>
</evidence>
<reference evidence="4 7" key="2">
    <citation type="submission" date="2020-08" db="EMBL/GenBank/DDBJ databases">
        <title>Genomic Encyclopedia of Type Strains, Phase IV (KMG-IV): sequencing the most valuable type-strain genomes for metagenomic binning, comparative biology and taxonomic classification.</title>
        <authorList>
            <person name="Goeker M."/>
        </authorList>
    </citation>
    <scope>NUCLEOTIDE SEQUENCE [LARGE SCALE GENOMIC DNA]</scope>
    <source>
        <strain evidence="4 7">DSM 11525</strain>
    </source>
</reference>
<evidence type="ECO:0000313" key="6">
    <source>
        <dbReference type="Proteomes" id="UP000464675"/>
    </source>
</evidence>
<dbReference type="RefSeq" id="WP_161858602.1">
    <property type="nucleotide sequence ID" value="NZ_CP047491.1"/>
</dbReference>